<dbReference type="SUPFAM" id="SSF111369">
    <property type="entry name" value="HlyD-like secretion proteins"/>
    <property type="match status" value="2"/>
</dbReference>
<dbReference type="AlphaFoldDB" id="A0A1M7F4V0"/>
<evidence type="ECO:0000259" key="3">
    <source>
        <dbReference type="Pfam" id="PF25876"/>
    </source>
</evidence>
<name>A0A1M7F4V0_9BRAD</name>
<dbReference type="GO" id="GO:0016020">
    <property type="term" value="C:membrane"/>
    <property type="evidence" value="ECO:0007669"/>
    <property type="project" value="InterPro"/>
</dbReference>
<sequence>MTDTRFSEHRLPVRVQIVIVLLALVLLCGGLLLSSALATKRGYTGGATDFSSRSRSENNIFRPTEAQWGSLSLVPVSTQPFTPALITEGKIAIDESRATPVFSPYTGRVLHLLAKPADTVEKGQPLFVIEATDMVQSQNDFVTALATLNKARSQLTLTQTNEKRQRTLSDGKAVPLKDFQQARADLAAAESDFRSADSALDAARNRLHILGRTDAEIAVLEEKRTISPDTVIPAPISGIVLQRKIGPGQYLTSGSGDPAFIVGDLSTVWLVANVREADATKVQLGQTIEVRPLASPGRSFAGRIDYMSSAVDASTRRILVRGTVDNREGILKPEMFATATLAVGNVEISPAVPRTAIVYEAGLTHLWVASGPDALQLRPVRIGQTVGNMVQILGGVDVNDRVVVRGGLLIDRAAAGGGS</sequence>
<dbReference type="FunFam" id="2.40.30.170:FF:000010">
    <property type="entry name" value="Efflux RND transporter periplasmic adaptor subunit"/>
    <property type="match status" value="1"/>
</dbReference>
<dbReference type="Gene3D" id="1.10.287.470">
    <property type="entry name" value="Helix hairpin bin"/>
    <property type="match status" value="1"/>
</dbReference>
<dbReference type="InterPro" id="IPR058792">
    <property type="entry name" value="Beta-barrel_RND_2"/>
</dbReference>
<feature type="domain" description="Multidrug resistance protein MdtA-like alpha-helical hairpin" evidence="3">
    <location>
        <begin position="144"/>
        <end position="207"/>
    </location>
</feature>
<dbReference type="GO" id="GO:0060003">
    <property type="term" value="P:copper ion export"/>
    <property type="evidence" value="ECO:0007669"/>
    <property type="project" value="TreeGrafter"/>
</dbReference>
<dbReference type="Proteomes" id="UP000183208">
    <property type="component" value="Unassembled WGS sequence"/>
</dbReference>
<dbReference type="InterPro" id="IPR006143">
    <property type="entry name" value="RND_pump_MFP"/>
</dbReference>
<keyword evidence="2" id="KW-0813">Transport</keyword>
<dbReference type="GO" id="GO:0015679">
    <property type="term" value="P:plasma membrane copper ion transport"/>
    <property type="evidence" value="ECO:0007669"/>
    <property type="project" value="TreeGrafter"/>
</dbReference>
<feature type="domain" description="CusB-like beta-barrel" evidence="4">
    <location>
        <begin position="267"/>
        <end position="342"/>
    </location>
</feature>
<dbReference type="Gene3D" id="2.40.50.100">
    <property type="match status" value="1"/>
</dbReference>
<organism evidence="5 6">
    <name type="scientific">Bradyrhizobium lablabi</name>
    <dbReference type="NCBI Taxonomy" id="722472"/>
    <lineage>
        <taxon>Bacteria</taxon>
        <taxon>Pseudomonadati</taxon>
        <taxon>Pseudomonadota</taxon>
        <taxon>Alphaproteobacteria</taxon>
        <taxon>Hyphomicrobiales</taxon>
        <taxon>Nitrobacteraceae</taxon>
        <taxon>Bradyrhizobium</taxon>
    </lineage>
</organism>
<dbReference type="GO" id="GO:0046914">
    <property type="term" value="F:transition metal ion binding"/>
    <property type="evidence" value="ECO:0007669"/>
    <property type="project" value="TreeGrafter"/>
</dbReference>
<dbReference type="InterPro" id="IPR058624">
    <property type="entry name" value="MdtA-like_HH"/>
</dbReference>
<comment type="similarity">
    <text evidence="1">Belongs to the membrane fusion protein (MFP) (TC 8.A.1) family.</text>
</comment>
<dbReference type="PANTHER" id="PTHR30097">
    <property type="entry name" value="CATION EFFLUX SYSTEM PROTEIN CUSB"/>
    <property type="match status" value="1"/>
</dbReference>
<evidence type="ECO:0000313" key="6">
    <source>
        <dbReference type="Proteomes" id="UP000183208"/>
    </source>
</evidence>
<accession>A0A1M7F4V0</accession>
<dbReference type="Pfam" id="PF25876">
    <property type="entry name" value="HH_MFP_RND"/>
    <property type="match status" value="1"/>
</dbReference>
<dbReference type="EMBL" id="FNTI01000001">
    <property type="protein sequence ID" value="SEE03375.1"/>
    <property type="molecule type" value="Genomic_DNA"/>
</dbReference>
<dbReference type="Pfam" id="PF25954">
    <property type="entry name" value="Beta-barrel_RND_2"/>
    <property type="match status" value="1"/>
</dbReference>
<dbReference type="Gene3D" id="2.40.420.20">
    <property type="match status" value="1"/>
</dbReference>
<evidence type="ECO:0000313" key="5">
    <source>
        <dbReference type="EMBL" id="SEE03375.1"/>
    </source>
</evidence>
<gene>
    <name evidence="5" type="ORF">SAMN05444171_6036</name>
</gene>
<dbReference type="Gene3D" id="2.40.30.170">
    <property type="match status" value="1"/>
</dbReference>
<dbReference type="NCBIfam" id="TIGR01730">
    <property type="entry name" value="RND_mfp"/>
    <property type="match status" value="1"/>
</dbReference>
<dbReference type="PANTHER" id="PTHR30097:SF15">
    <property type="entry name" value="CATION EFFLUX SYSTEM PROTEIN CUSB"/>
    <property type="match status" value="1"/>
</dbReference>
<protein>
    <submittedName>
        <fullName evidence="5">Membrane fusion protein, cobalt-zinc-cadmium efflux system</fullName>
    </submittedName>
</protein>
<evidence type="ECO:0000259" key="4">
    <source>
        <dbReference type="Pfam" id="PF25954"/>
    </source>
</evidence>
<proteinExistence type="inferred from homology"/>
<reference evidence="5 6" key="1">
    <citation type="submission" date="2016-10" db="EMBL/GenBank/DDBJ databases">
        <authorList>
            <person name="de Groot N.N."/>
        </authorList>
    </citation>
    <scope>NUCLEOTIDE SEQUENCE [LARGE SCALE GENOMIC DNA]</scope>
    <source>
        <strain evidence="5 6">GAS522</strain>
    </source>
</reference>
<dbReference type="GO" id="GO:0022857">
    <property type="term" value="F:transmembrane transporter activity"/>
    <property type="evidence" value="ECO:0007669"/>
    <property type="project" value="InterPro"/>
</dbReference>
<dbReference type="GO" id="GO:0030288">
    <property type="term" value="C:outer membrane-bounded periplasmic space"/>
    <property type="evidence" value="ECO:0007669"/>
    <property type="project" value="TreeGrafter"/>
</dbReference>
<evidence type="ECO:0000256" key="1">
    <source>
        <dbReference type="ARBA" id="ARBA00009477"/>
    </source>
</evidence>
<evidence type="ECO:0000256" key="2">
    <source>
        <dbReference type="ARBA" id="ARBA00022448"/>
    </source>
</evidence>
<dbReference type="OrthoDB" id="9806939at2"/>
<dbReference type="RefSeq" id="WP_074826845.1">
    <property type="nucleotide sequence ID" value="NZ_FNTI01000001.1"/>
</dbReference>
<dbReference type="InterPro" id="IPR051909">
    <property type="entry name" value="MFP_Cation_Efflux"/>
</dbReference>